<sequence length="61" mass="6869">MVLDKPANESKRKAGLHPYLEELMTLDIQELWDLASSLDKYLECYMLAGVQMNIGVANQGL</sequence>
<organism evidence="1 2">
    <name type="scientific">Oceanidesulfovibrio marinus</name>
    <dbReference type="NCBI Taxonomy" id="370038"/>
    <lineage>
        <taxon>Bacteria</taxon>
        <taxon>Pseudomonadati</taxon>
        <taxon>Thermodesulfobacteriota</taxon>
        <taxon>Desulfovibrionia</taxon>
        <taxon>Desulfovibrionales</taxon>
        <taxon>Desulfovibrionaceae</taxon>
        <taxon>Oceanidesulfovibrio</taxon>
    </lineage>
</organism>
<dbReference type="Proteomes" id="UP000434052">
    <property type="component" value="Unassembled WGS sequence"/>
</dbReference>
<protein>
    <submittedName>
        <fullName evidence="1">Uncharacterized protein</fullName>
    </submittedName>
</protein>
<proteinExistence type="predicted"/>
<accession>A0A6P1ZDU1</accession>
<comment type="caution">
    <text evidence="1">The sequence shown here is derived from an EMBL/GenBank/DDBJ whole genome shotgun (WGS) entry which is preliminary data.</text>
</comment>
<gene>
    <name evidence="1" type="ORF">DQK91_22460</name>
</gene>
<evidence type="ECO:0000313" key="2">
    <source>
        <dbReference type="Proteomes" id="UP000434052"/>
    </source>
</evidence>
<name>A0A6P1ZDU1_9BACT</name>
<reference evidence="1 2" key="1">
    <citation type="submission" date="2018-06" db="EMBL/GenBank/DDBJ databases">
        <title>Complete genome of Desulfovibrio marinus P48SEP.</title>
        <authorList>
            <person name="Crispim J.S."/>
            <person name="Vidigal P.M.P."/>
            <person name="Silva L.C.F."/>
            <person name="Araujo L.C."/>
            <person name="Laguardia C.N."/>
            <person name="Dias R.S."/>
            <person name="Sousa M.P."/>
            <person name="Paula S.O."/>
            <person name="Silva C."/>
        </authorList>
    </citation>
    <scope>NUCLEOTIDE SEQUENCE [LARGE SCALE GENOMIC DNA]</scope>
    <source>
        <strain evidence="1 2">P48SEP</strain>
    </source>
</reference>
<dbReference type="AlphaFoldDB" id="A0A6P1ZDU1"/>
<dbReference type="EMBL" id="QMIF01000142">
    <property type="protein sequence ID" value="TVM27979.1"/>
    <property type="molecule type" value="Genomic_DNA"/>
</dbReference>
<evidence type="ECO:0000313" key="1">
    <source>
        <dbReference type="EMBL" id="TVM27979.1"/>
    </source>
</evidence>